<sequence length="113" mass="13016">MFSWLSSFMISQEKESWAREQVMRENVYLNAITAERDDVYRMLEASGFLDPELSRDHIGLACSVAAVSTIRDLVFLSIWQLMLSYIDRENDRDTLEVLACRRTGNVQEATCEG</sequence>
<gene>
    <name evidence="1" type="ORF">PILCRDRAFT_829235</name>
</gene>
<dbReference type="InParanoid" id="A0A0C3B7K0"/>
<name>A0A0C3B7K0_PILCF</name>
<protein>
    <submittedName>
        <fullName evidence="1">Uncharacterized protein</fullName>
    </submittedName>
</protein>
<evidence type="ECO:0000313" key="2">
    <source>
        <dbReference type="Proteomes" id="UP000054166"/>
    </source>
</evidence>
<reference evidence="2" key="2">
    <citation type="submission" date="2015-01" db="EMBL/GenBank/DDBJ databases">
        <title>Evolutionary Origins and Diversification of the Mycorrhizal Mutualists.</title>
        <authorList>
            <consortium name="DOE Joint Genome Institute"/>
            <consortium name="Mycorrhizal Genomics Consortium"/>
            <person name="Kohler A."/>
            <person name="Kuo A."/>
            <person name="Nagy L.G."/>
            <person name="Floudas D."/>
            <person name="Copeland A."/>
            <person name="Barry K.W."/>
            <person name="Cichocki N."/>
            <person name="Veneault-Fourrey C."/>
            <person name="LaButti K."/>
            <person name="Lindquist E.A."/>
            <person name="Lipzen A."/>
            <person name="Lundell T."/>
            <person name="Morin E."/>
            <person name="Murat C."/>
            <person name="Riley R."/>
            <person name="Ohm R."/>
            <person name="Sun H."/>
            <person name="Tunlid A."/>
            <person name="Henrissat B."/>
            <person name="Grigoriev I.V."/>
            <person name="Hibbett D.S."/>
            <person name="Martin F."/>
        </authorList>
    </citation>
    <scope>NUCLEOTIDE SEQUENCE [LARGE SCALE GENOMIC DNA]</scope>
    <source>
        <strain evidence="2">F 1598</strain>
    </source>
</reference>
<dbReference type="AlphaFoldDB" id="A0A0C3B7K0"/>
<dbReference type="EMBL" id="KN833086">
    <property type="protein sequence ID" value="KIM73297.1"/>
    <property type="molecule type" value="Genomic_DNA"/>
</dbReference>
<keyword evidence="2" id="KW-1185">Reference proteome</keyword>
<reference evidence="1 2" key="1">
    <citation type="submission" date="2014-04" db="EMBL/GenBank/DDBJ databases">
        <authorList>
            <consortium name="DOE Joint Genome Institute"/>
            <person name="Kuo A."/>
            <person name="Tarkka M."/>
            <person name="Buscot F."/>
            <person name="Kohler A."/>
            <person name="Nagy L.G."/>
            <person name="Floudas D."/>
            <person name="Copeland A."/>
            <person name="Barry K.W."/>
            <person name="Cichocki N."/>
            <person name="Veneault-Fourrey C."/>
            <person name="LaButti K."/>
            <person name="Lindquist E.A."/>
            <person name="Lipzen A."/>
            <person name="Lundell T."/>
            <person name="Morin E."/>
            <person name="Murat C."/>
            <person name="Sun H."/>
            <person name="Tunlid A."/>
            <person name="Henrissat B."/>
            <person name="Grigoriev I.V."/>
            <person name="Hibbett D.S."/>
            <person name="Martin F."/>
            <person name="Nordberg H.P."/>
            <person name="Cantor M.N."/>
            <person name="Hua S.X."/>
        </authorList>
    </citation>
    <scope>NUCLEOTIDE SEQUENCE [LARGE SCALE GENOMIC DNA]</scope>
    <source>
        <strain evidence="1 2">F 1598</strain>
    </source>
</reference>
<organism evidence="1 2">
    <name type="scientific">Piloderma croceum (strain F 1598)</name>
    <dbReference type="NCBI Taxonomy" id="765440"/>
    <lineage>
        <taxon>Eukaryota</taxon>
        <taxon>Fungi</taxon>
        <taxon>Dikarya</taxon>
        <taxon>Basidiomycota</taxon>
        <taxon>Agaricomycotina</taxon>
        <taxon>Agaricomycetes</taxon>
        <taxon>Agaricomycetidae</taxon>
        <taxon>Atheliales</taxon>
        <taxon>Atheliaceae</taxon>
        <taxon>Piloderma</taxon>
    </lineage>
</organism>
<evidence type="ECO:0000313" key="1">
    <source>
        <dbReference type="EMBL" id="KIM73297.1"/>
    </source>
</evidence>
<proteinExistence type="predicted"/>
<dbReference type="HOGENOM" id="CLU_2134486_0_0_1"/>
<dbReference type="Proteomes" id="UP000054166">
    <property type="component" value="Unassembled WGS sequence"/>
</dbReference>
<accession>A0A0C3B7K0</accession>